<dbReference type="PANTHER" id="PTHR12205">
    <property type="entry name" value="CENTROMERE/KINETOCHORE PROTEIN ZW10"/>
    <property type="match status" value="1"/>
</dbReference>
<dbReference type="InterPro" id="IPR015943">
    <property type="entry name" value="WD40/YVTN_repeat-like_dom_sf"/>
</dbReference>
<feature type="coiled-coil region" evidence="8">
    <location>
        <begin position="32"/>
        <end position="59"/>
    </location>
</feature>
<dbReference type="Pfam" id="PF22766">
    <property type="entry name" value="ZW10_C2"/>
    <property type="match status" value="1"/>
</dbReference>
<gene>
    <name evidence="6" type="primary">YTM1</name>
    <name evidence="12" type="ORF">N7469_007183</name>
</gene>
<dbReference type="InterPro" id="IPR036322">
    <property type="entry name" value="WD40_repeat_dom_sf"/>
</dbReference>
<dbReference type="SMART" id="SM00320">
    <property type="entry name" value="WD40"/>
    <property type="match status" value="7"/>
</dbReference>
<dbReference type="CDD" id="cd00200">
    <property type="entry name" value="WD40"/>
    <property type="match status" value="1"/>
</dbReference>
<reference evidence="12" key="2">
    <citation type="journal article" date="2023" name="IMA Fungus">
        <title>Comparative genomic study of the Penicillium genus elucidates a diverse pangenome and 15 lateral gene transfer events.</title>
        <authorList>
            <person name="Petersen C."/>
            <person name="Sorensen T."/>
            <person name="Nielsen M.R."/>
            <person name="Sondergaard T.E."/>
            <person name="Sorensen J.L."/>
            <person name="Fitzpatrick D.A."/>
            <person name="Frisvad J.C."/>
            <person name="Nielsen K.L."/>
        </authorList>
    </citation>
    <scope>NUCLEOTIDE SEQUENCE</scope>
    <source>
        <strain evidence="12">IBT 23319</strain>
    </source>
</reference>
<sequence length="1298" mass="141647">MPSEDEVCQAVLGFVKDGAYPEENVVAAEFPATALAKELELIAQAREQVENEISSLSRENTFDADEWIIQAKELHADIERSRVTAREIVEQHEQTGPLRSKVEDANAKVGLIETEIAFNEAVAGTLEEVQRLCQQIEAARASLASGDISTAIEQLEAIQGALGDDTFFANTNVMSILTIESSRLRQDIEDAVHLRWDKQLYVDCHKGELRIEKAQGPDSLESTISSLERLGTFTVVNEKFQQELTKAIIDPILQPRRDGMSHAVSVTESGIQIHSEPSEATVAETLDRITRVLDVLRQGLPSKVTATFPQSLVAAIASKTISGCLSGAIPTDLGGLNQFEETLDLVLQLTKSIESWSWSGHEELVSWVNQAARLWLARRRIDSLDRVRKVLAASTGNTRQVERVEKETVTQADGALLDNTTTDDWDAEWDDEKEEATTHTNAVHLGENGDDEDVSAWGLDEDDDDAKPHTAPTADDDDEDDGDAWGWGEDDDGKDEKTEQLQSASSSKPSKEPSAVQPSSEKEVVLREVYTVTDIPDSVLDIVQQQILDSRDITQPPHSDSRVASSGPGLLALPTLILAMFKATSSSFYSLKLNSGQMYLYNDCLYLAGRVRELMEEHELSRLSSDVESLEKFGKFAYSKEMQTQSTIVTDLLDGAQGFSQCSEQPYKTECENAVSAAVDRIREVYKEWQPILSHSALLQSIGSLLSTMISKAIIDVEDLGDISEDQSKQLVKFCNQISKLEDLFTPEATGDAEAVPVTAVYVPNWLRFQYLSNILESSLADIKFLWLEGELGLEFSIDEVVDLIEALFADEGQDSAASEAAQRQVRVQLTSKQEDIALPESTGPILVPTGLRRYALSTLVNNLLSSEKPIPFEFLINGTFLRTSIDEYLTANGISSETTLEIEYVRALIPPLHIASFQHDDWVSATDVLSATAPAATWASGATFSKGQERILSGSYDGFLRVWNMSSETIATSPAATEGGHTASIKAAKFVSPNQIASASLDRTVRLWKYTEEDGGFSGKIAPQLELYGHKSGIESLAVHAPSNRLLTGSSDHNVGFWSTKKSDAPAAPENLLPSSAARSSKKRKLNSSVSTPQRGPLALLSAHTGPVSAAIFDARDSTVGYSASWDHSLRTWDLVTASLVDTRTTAHSLLSLEHLPDHNLLAAGTSARHITMIDPRASATTVAAMTLRGHTNAVVSLARDPHSSYGLISGSHDGTVRLWDLRSTKTDKEGVVGESVYSIPRKSLEEEGKADSKRVGGEGVKVFSVCWDETVGIVSAGEDKRIQINRGEGVLSSTKQ</sequence>
<evidence type="ECO:0000256" key="9">
    <source>
        <dbReference type="SAM" id="MobiDB-lite"/>
    </source>
</evidence>
<dbReference type="InterPro" id="IPR012972">
    <property type="entry name" value="NLE"/>
</dbReference>
<evidence type="ECO:0000259" key="10">
    <source>
        <dbReference type="Pfam" id="PF08154"/>
    </source>
</evidence>
<dbReference type="InterPro" id="IPR020472">
    <property type="entry name" value="WD40_PAC1"/>
</dbReference>
<feature type="repeat" description="WD" evidence="7">
    <location>
        <begin position="1189"/>
        <end position="1231"/>
    </location>
</feature>
<evidence type="ECO:0000259" key="11">
    <source>
        <dbReference type="Pfam" id="PF22766"/>
    </source>
</evidence>
<dbReference type="GO" id="GO:1990423">
    <property type="term" value="C:RZZ complex"/>
    <property type="evidence" value="ECO:0007669"/>
    <property type="project" value="TreeGrafter"/>
</dbReference>
<dbReference type="PROSITE" id="PS50082">
    <property type="entry name" value="WD_REPEATS_2"/>
    <property type="match status" value="5"/>
</dbReference>
<keyword evidence="8" id="KW-0175">Coiled coil</keyword>
<evidence type="ECO:0000256" key="5">
    <source>
        <dbReference type="ARBA" id="ARBA00023242"/>
    </source>
</evidence>
<feature type="compositionally biased region" description="Acidic residues" evidence="9">
    <location>
        <begin position="448"/>
        <end position="465"/>
    </location>
</feature>
<feature type="region of interest" description="Disordered" evidence="9">
    <location>
        <begin position="405"/>
        <end position="424"/>
    </location>
</feature>
<dbReference type="GO" id="GO:0005730">
    <property type="term" value="C:nucleolus"/>
    <property type="evidence" value="ECO:0007669"/>
    <property type="project" value="UniProtKB-SubCell"/>
</dbReference>
<dbReference type="InterPro" id="IPR001680">
    <property type="entry name" value="WD40_rpt"/>
</dbReference>
<keyword evidence="13" id="KW-1185">Reference proteome</keyword>
<dbReference type="GO" id="GO:0005654">
    <property type="term" value="C:nucleoplasm"/>
    <property type="evidence" value="ECO:0007669"/>
    <property type="project" value="UniProtKB-SubCell"/>
</dbReference>
<dbReference type="GO" id="GO:0006888">
    <property type="term" value="P:endoplasmic reticulum to Golgi vesicle-mediated transport"/>
    <property type="evidence" value="ECO:0007669"/>
    <property type="project" value="TreeGrafter"/>
</dbReference>
<keyword evidence="3 7" id="KW-0853">WD repeat</keyword>
<feature type="repeat" description="WD" evidence="7">
    <location>
        <begin position="945"/>
        <end position="974"/>
    </location>
</feature>
<feature type="domain" description="NLE" evidence="10">
    <location>
        <begin position="826"/>
        <end position="890"/>
    </location>
</feature>
<dbReference type="GO" id="GO:0043021">
    <property type="term" value="F:ribonucleoprotein complex binding"/>
    <property type="evidence" value="ECO:0007669"/>
    <property type="project" value="UniProtKB-UniRule"/>
</dbReference>
<dbReference type="EMBL" id="JAPQKT010000006">
    <property type="protein sequence ID" value="KAJ5227177.1"/>
    <property type="molecule type" value="Genomic_DNA"/>
</dbReference>
<dbReference type="HAMAP" id="MF_03029">
    <property type="entry name" value="WDR12"/>
    <property type="match status" value="1"/>
</dbReference>
<dbReference type="GO" id="GO:0030687">
    <property type="term" value="C:preribosome, large subunit precursor"/>
    <property type="evidence" value="ECO:0007669"/>
    <property type="project" value="UniProtKB-UniRule"/>
</dbReference>
<evidence type="ECO:0000256" key="2">
    <source>
        <dbReference type="ARBA" id="ARBA00022552"/>
    </source>
</evidence>
<evidence type="ECO:0000313" key="13">
    <source>
        <dbReference type="Proteomes" id="UP001147733"/>
    </source>
</evidence>
<dbReference type="GO" id="GO:0000463">
    <property type="term" value="P:maturation of LSU-rRNA from tricistronic rRNA transcript (SSU-rRNA, 5.8S rRNA, LSU-rRNA)"/>
    <property type="evidence" value="ECO:0007669"/>
    <property type="project" value="UniProtKB-UniRule"/>
</dbReference>
<dbReference type="PRINTS" id="PR00320">
    <property type="entry name" value="GPROTEINBRPT"/>
</dbReference>
<keyword evidence="4" id="KW-0677">Repeat</keyword>
<feature type="region of interest" description="Disordered" evidence="9">
    <location>
        <begin position="431"/>
        <end position="522"/>
    </location>
</feature>
<accession>A0A9W9TLE2</accession>
<feature type="compositionally biased region" description="Acidic residues" evidence="9">
    <location>
        <begin position="474"/>
        <end position="493"/>
    </location>
</feature>
<evidence type="ECO:0000256" key="3">
    <source>
        <dbReference type="ARBA" id="ARBA00022574"/>
    </source>
</evidence>
<evidence type="ECO:0000313" key="12">
    <source>
        <dbReference type="EMBL" id="KAJ5227177.1"/>
    </source>
</evidence>
<evidence type="ECO:0000256" key="7">
    <source>
        <dbReference type="PROSITE-ProRule" id="PRU00221"/>
    </source>
</evidence>
<dbReference type="FunFam" id="2.130.10.10:FF:000593">
    <property type="entry name" value="Ribosome biogenesis protein ytm1"/>
    <property type="match status" value="1"/>
</dbReference>
<proteinExistence type="inferred from homology"/>
<organism evidence="12 13">
    <name type="scientific">Penicillium citrinum</name>
    <dbReference type="NCBI Taxonomy" id="5077"/>
    <lineage>
        <taxon>Eukaryota</taxon>
        <taxon>Fungi</taxon>
        <taxon>Dikarya</taxon>
        <taxon>Ascomycota</taxon>
        <taxon>Pezizomycotina</taxon>
        <taxon>Eurotiomycetes</taxon>
        <taxon>Eurotiomycetidae</taxon>
        <taxon>Eurotiales</taxon>
        <taxon>Aspergillaceae</taxon>
        <taxon>Penicillium</taxon>
    </lineage>
</organism>
<dbReference type="GO" id="GO:0000466">
    <property type="term" value="P:maturation of 5.8S rRNA from tricistronic rRNA transcript (SSU-rRNA, 5.8S rRNA, LSU-rRNA)"/>
    <property type="evidence" value="ECO:0007669"/>
    <property type="project" value="UniProtKB-UniRule"/>
</dbReference>
<dbReference type="Pfam" id="PF00400">
    <property type="entry name" value="WD40"/>
    <property type="match status" value="5"/>
</dbReference>
<feature type="domain" description="ZW10 C-terminal helical" evidence="11">
    <location>
        <begin position="674"/>
        <end position="812"/>
    </location>
</feature>
<dbReference type="Gene3D" id="1.10.357.150">
    <property type="match status" value="1"/>
</dbReference>
<dbReference type="Pfam" id="PF08154">
    <property type="entry name" value="NLE"/>
    <property type="match status" value="1"/>
</dbReference>
<dbReference type="InterPro" id="IPR019775">
    <property type="entry name" value="WD40_repeat_CS"/>
</dbReference>
<dbReference type="GO" id="GO:0007094">
    <property type="term" value="P:mitotic spindle assembly checkpoint signaling"/>
    <property type="evidence" value="ECO:0007669"/>
    <property type="project" value="TreeGrafter"/>
</dbReference>
<dbReference type="Proteomes" id="UP001147733">
    <property type="component" value="Unassembled WGS sequence"/>
</dbReference>
<evidence type="ECO:0000256" key="1">
    <source>
        <dbReference type="ARBA" id="ARBA00022517"/>
    </source>
</evidence>
<feature type="compositionally biased region" description="Low complexity" evidence="9">
    <location>
        <begin position="500"/>
        <end position="515"/>
    </location>
</feature>
<dbReference type="PANTHER" id="PTHR12205:SF0">
    <property type="entry name" value="CENTROMERE_KINETOCHORE PROTEIN ZW10 HOMOLOG"/>
    <property type="match status" value="1"/>
</dbReference>
<evidence type="ECO:0000256" key="6">
    <source>
        <dbReference type="HAMAP-Rule" id="MF_03029"/>
    </source>
</evidence>
<evidence type="ECO:0000256" key="8">
    <source>
        <dbReference type="SAM" id="Coils"/>
    </source>
</evidence>
<protein>
    <recommendedName>
        <fullName evidence="6">Ribosome biogenesis protein YTM1</fullName>
    </recommendedName>
</protein>
<dbReference type="PROSITE" id="PS50294">
    <property type="entry name" value="WD_REPEATS_REGION"/>
    <property type="match status" value="2"/>
</dbReference>
<feature type="repeat" description="WD" evidence="7">
    <location>
        <begin position="1102"/>
        <end position="1144"/>
    </location>
</feature>
<comment type="subcellular location">
    <subcellularLocation>
        <location evidence="6">Nucleus</location>
        <location evidence="6">Nucleolus</location>
    </subcellularLocation>
    <subcellularLocation>
        <location evidence="6">Nucleus</location>
        <location evidence="6">Nucleoplasm</location>
    </subcellularLocation>
</comment>
<dbReference type="SUPFAM" id="SSF50978">
    <property type="entry name" value="WD40 repeat-like"/>
    <property type="match status" value="1"/>
</dbReference>
<dbReference type="InterPro" id="IPR028599">
    <property type="entry name" value="WDR12/Ytm1"/>
</dbReference>
<name>A0A9W9TLE2_PENCI</name>
<comment type="caution">
    <text evidence="12">The sequence shown here is derived from an EMBL/GenBank/DDBJ whole genome shotgun (WGS) entry which is preliminary data.</text>
</comment>
<comment type="subunit">
    <text evidence="6">Component of the NOP7 complex, composed of ERB1, NOP7 and YTM1. Within the NOP7 complex ERB1 appears to interact directly with NOP7 and YTM1. The NOP7 complex also associates with the 66S pre-ribosome.</text>
</comment>
<comment type="function">
    <text evidence="6">Component of the NOP7 complex, which is required for maturation of the 25S and 5.8S ribosomal RNAs and formation of the 60S ribosome.</text>
</comment>
<feature type="repeat" description="WD" evidence="7">
    <location>
        <begin position="979"/>
        <end position="1010"/>
    </location>
</feature>
<comment type="similarity">
    <text evidence="6">Belongs to the WD repeat WDR12/YTM1 family.</text>
</comment>
<dbReference type="InterPro" id="IPR055148">
    <property type="entry name" value="ZW10_C_2"/>
</dbReference>
<dbReference type="Gene3D" id="2.130.10.10">
    <property type="entry name" value="YVTN repeat-like/Quinoprotein amine dehydrogenase"/>
    <property type="match status" value="1"/>
</dbReference>
<keyword evidence="5 6" id="KW-0539">Nucleus</keyword>
<keyword evidence="2 6" id="KW-0698">rRNA processing</keyword>
<keyword evidence="1 6" id="KW-0690">Ribosome biogenesis</keyword>
<dbReference type="OrthoDB" id="10251381at2759"/>
<dbReference type="GO" id="GO:0005737">
    <property type="term" value="C:cytoplasm"/>
    <property type="evidence" value="ECO:0007669"/>
    <property type="project" value="GOC"/>
</dbReference>
<reference evidence="12" key="1">
    <citation type="submission" date="2022-11" db="EMBL/GenBank/DDBJ databases">
        <authorList>
            <person name="Petersen C."/>
        </authorList>
    </citation>
    <scope>NUCLEOTIDE SEQUENCE</scope>
    <source>
        <strain evidence="12">IBT 23319</strain>
    </source>
</reference>
<dbReference type="InterPro" id="IPR046362">
    <property type="entry name" value="Zw10/DSL1_C_sf"/>
</dbReference>
<feature type="repeat" description="WD" evidence="7">
    <location>
        <begin position="1028"/>
        <end position="1069"/>
    </location>
</feature>
<dbReference type="PROSITE" id="PS00678">
    <property type="entry name" value="WD_REPEATS_1"/>
    <property type="match status" value="2"/>
</dbReference>
<evidence type="ECO:0000256" key="4">
    <source>
        <dbReference type="ARBA" id="ARBA00022737"/>
    </source>
</evidence>
<feature type="region of interest" description="Disordered" evidence="9">
    <location>
        <begin position="1059"/>
        <end position="1099"/>
    </location>
</feature>